<sequence>MPPLNPHPSQSLTSKEAPLPYRPRTTPHLPATAIPSPTTKAECSFTQLQSVLHPSLFDAVLALNYKNMTPVQAKAILPLLSPSRPDAIVQARTGTGKTLAYLLPALHHMLSAGDAMTRRKVAVLVIAPTRELAGQIAVDAKLLLAQTQHSVIHAVGGTVRKNEERRIQKPAGSRVIVGTPGRLLEHLSMQPFWRLTRQLDTLIVDEADHLFDLGFKAELEKITALLPSPKDRPRQTLLFSATIPPTSRPKPPTS</sequence>
<comment type="catalytic activity">
    <reaction evidence="4">
        <text>ATP + H2O = ADP + phosphate + H(+)</text>
        <dbReference type="Rhea" id="RHEA:13065"/>
        <dbReference type="ChEBI" id="CHEBI:15377"/>
        <dbReference type="ChEBI" id="CHEBI:15378"/>
        <dbReference type="ChEBI" id="CHEBI:30616"/>
        <dbReference type="ChEBI" id="CHEBI:43474"/>
        <dbReference type="ChEBI" id="CHEBI:456216"/>
        <dbReference type="EC" id="3.6.4.13"/>
    </reaction>
</comment>
<evidence type="ECO:0000256" key="5">
    <source>
        <dbReference type="SAM" id="MobiDB-lite"/>
    </source>
</evidence>
<evidence type="ECO:0000259" key="6">
    <source>
        <dbReference type="PROSITE" id="PS51192"/>
    </source>
</evidence>
<dbReference type="OrthoDB" id="193716at2759"/>
<evidence type="ECO:0000313" key="7">
    <source>
        <dbReference type="EMBL" id="KAF4583206.1"/>
    </source>
</evidence>
<keyword evidence="3 4" id="KW-0067">ATP-binding</keyword>
<dbReference type="GO" id="GO:0005524">
    <property type="term" value="F:ATP binding"/>
    <property type="evidence" value="ECO:0007669"/>
    <property type="project" value="UniProtKB-UniRule"/>
</dbReference>
<dbReference type="SUPFAM" id="SSF52540">
    <property type="entry name" value="P-loop containing nucleoside triphosphate hydrolases"/>
    <property type="match status" value="1"/>
</dbReference>
<evidence type="ECO:0000256" key="4">
    <source>
        <dbReference type="RuleBase" id="RU365068"/>
    </source>
</evidence>
<keyword evidence="2 4" id="KW-0378">Hydrolase</keyword>
<gene>
    <name evidence="7" type="ORF">GQ602_006350</name>
</gene>
<keyword evidence="8" id="KW-1185">Reference proteome</keyword>
<reference evidence="7 8" key="1">
    <citation type="journal article" date="2020" name="G3 (Bethesda)">
        <title>Genetic Underpinnings of Host Manipulation by Ophiocordyceps as Revealed by Comparative Transcriptomics.</title>
        <authorList>
            <person name="Will I."/>
            <person name="Das B."/>
            <person name="Trinh T."/>
            <person name="Brachmann A."/>
            <person name="Ohm R.A."/>
            <person name="de Bekker C."/>
        </authorList>
    </citation>
    <scope>NUCLEOTIDE SEQUENCE [LARGE SCALE GENOMIC DNA]</scope>
    <source>
        <strain evidence="7 8">EC05</strain>
    </source>
</reference>
<keyword evidence="4 7" id="KW-0347">Helicase</keyword>
<proteinExistence type="inferred from homology"/>
<keyword evidence="4" id="KW-0694">RNA-binding</keyword>
<evidence type="ECO:0000256" key="2">
    <source>
        <dbReference type="ARBA" id="ARBA00022801"/>
    </source>
</evidence>
<comment type="caution">
    <text evidence="7">The sequence shown here is derived from an EMBL/GenBank/DDBJ whole genome shotgun (WGS) entry which is preliminary data.</text>
</comment>
<dbReference type="Proteomes" id="UP000562929">
    <property type="component" value="Unassembled WGS sequence"/>
</dbReference>
<dbReference type="PANTHER" id="PTHR24031">
    <property type="entry name" value="RNA HELICASE"/>
    <property type="match status" value="1"/>
</dbReference>
<evidence type="ECO:0000256" key="3">
    <source>
        <dbReference type="ARBA" id="ARBA00022840"/>
    </source>
</evidence>
<keyword evidence="1 4" id="KW-0547">Nucleotide-binding</keyword>
<dbReference type="EC" id="3.6.4.13" evidence="4"/>
<protein>
    <recommendedName>
        <fullName evidence="4">ATP-dependent RNA helicase</fullName>
        <ecNumber evidence="4">3.6.4.13</ecNumber>
    </recommendedName>
</protein>
<accession>A0A8H4Q348</accession>
<evidence type="ECO:0000256" key="1">
    <source>
        <dbReference type="ARBA" id="ARBA00022741"/>
    </source>
</evidence>
<feature type="domain" description="Helicase ATP-binding" evidence="6">
    <location>
        <begin position="78"/>
        <end position="254"/>
    </location>
</feature>
<dbReference type="PROSITE" id="PS51192">
    <property type="entry name" value="HELICASE_ATP_BIND_1"/>
    <property type="match status" value="1"/>
</dbReference>
<dbReference type="InterPro" id="IPR027417">
    <property type="entry name" value="P-loop_NTPase"/>
</dbReference>
<dbReference type="GO" id="GO:0016787">
    <property type="term" value="F:hydrolase activity"/>
    <property type="evidence" value="ECO:0007669"/>
    <property type="project" value="UniProtKB-KW"/>
</dbReference>
<evidence type="ECO:0000313" key="8">
    <source>
        <dbReference type="Proteomes" id="UP000562929"/>
    </source>
</evidence>
<dbReference type="GO" id="GO:0003723">
    <property type="term" value="F:RNA binding"/>
    <property type="evidence" value="ECO:0007669"/>
    <property type="project" value="UniProtKB-UniRule"/>
</dbReference>
<name>A0A8H4Q348_9HYPO</name>
<comment type="domain">
    <text evidence="4">The Q motif is unique to and characteristic of the DEAD box family of RNA helicases and controls ATP binding and hydrolysis.</text>
</comment>
<dbReference type="InterPro" id="IPR014001">
    <property type="entry name" value="Helicase_ATP-bd"/>
</dbReference>
<dbReference type="AlphaFoldDB" id="A0A8H4Q348"/>
<dbReference type="SMART" id="SM00487">
    <property type="entry name" value="DEXDc"/>
    <property type="match status" value="1"/>
</dbReference>
<dbReference type="InterPro" id="IPR011545">
    <property type="entry name" value="DEAD/DEAH_box_helicase_dom"/>
</dbReference>
<organism evidence="7 8">
    <name type="scientific">Ophiocordyceps camponoti-floridani</name>
    <dbReference type="NCBI Taxonomy" id="2030778"/>
    <lineage>
        <taxon>Eukaryota</taxon>
        <taxon>Fungi</taxon>
        <taxon>Dikarya</taxon>
        <taxon>Ascomycota</taxon>
        <taxon>Pezizomycotina</taxon>
        <taxon>Sordariomycetes</taxon>
        <taxon>Hypocreomycetidae</taxon>
        <taxon>Hypocreales</taxon>
        <taxon>Ophiocordycipitaceae</taxon>
        <taxon>Ophiocordyceps</taxon>
    </lineage>
</organism>
<dbReference type="Gene3D" id="3.40.50.300">
    <property type="entry name" value="P-loop containing nucleotide triphosphate hydrolases"/>
    <property type="match status" value="1"/>
</dbReference>
<dbReference type="EMBL" id="JAACLJ010000007">
    <property type="protein sequence ID" value="KAF4583206.1"/>
    <property type="molecule type" value="Genomic_DNA"/>
</dbReference>
<comment type="similarity">
    <text evidence="4">Belongs to the DEAD box helicase family.</text>
</comment>
<comment type="function">
    <text evidence="4">RNA helicase.</text>
</comment>
<feature type="region of interest" description="Disordered" evidence="5">
    <location>
        <begin position="1"/>
        <end position="35"/>
    </location>
</feature>
<dbReference type="Pfam" id="PF00270">
    <property type="entry name" value="DEAD"/>
    <property type="match status" value="1"/>
</dbReference>
<dbReference type="GO" id="GO:0003724">
    <property type="term" value="F:RNA helicase activity"/>
    <property type="evidence" value="ECO:0007669"/>
    <property type="project" value="UniProtKB-EC"/>
</dbReference>